<evidence type="ECO:0000256" key="2">
    <source>
        <dbReference type="ARBA" id="ARBA00012513"/>
    </source>
</evidence>
<dbReference type="InterPro" id="IPR008271">
    <property type="entry name" value="Ser/Thr_kinase_AS"/>
</dbReference>
<feature type="compositionally biased region" description="Polar residues" evidence="19">
    <location>
        <begin position="830"/>
        <end position="843"/>
    </location>
</feature>
<keyword evidence="7 20" id="KW-0812">Transmembrane</keyword>
<feature type="region of interest" description="Disordered" evidence="19">
    <location>
        <begin position="824"/>
        <end position="852"/>
    </location>
</feature>
<evidence type="ECO:0000256" key="7">
    <source>
        <dbReference type="ARBA" id="ARBA00022692"/>
    </source>
</evidence>
<evidence type="ECO:0000256" key="16">
    <source>
        <dbReference type="ARBA" id="ARBA00047899"/>
    </source>
</evidence>
<dbReference type="InterPro" id="IPR001245">
    <property type="entry name" value="Ser-Thr/Tyr_kinase_cat_dom"/>
</dbReference>
<keyword evidence="4" id="KW-0597">Phosphoprotein</keyword>
<evidence type="ECO:0000256" key="17">
    <source>
        <dbReference type="ARBA" id="ARBA00048679"/>
    </source>
</evidence>
<dbReference type="GO" id="GO:0004674">
    <property type="term" value="F:protein serine/threonine kinase activity"/>
    <property type="evidence" value="ECO:0007669"/>
    <property type="project" value="UniProtKB-KW"/>
</dbReference>
<dbReference type="GO" id="GO:0016020">
    <property type="term" value="C:membrane"/>
    <property type="evidence" value="ECO:0007669"/>
    <property type="project" value="UniProtKB-SubCell"/>
</dbReference>
<reference evidence="22 23" key="1">
    <citation type="submission" date="2020-02" db="EMBL/GenBank/DDBJ databases">
        <authorList>
            <person name="Ma Q."/>
            <person name="Huang Y."/>
            <person name="Song X."/>
            <person name="Pei D."/>
        </authorList>
    </citation>
    <scope>NUCLEOTIDE SEQUENCE [LARGE SCALE GENOMIC DNA]</scope>
    <source>
        <strain evidence="22">Sxm20200214</strain>
        <tissue evidence="22">Leaf</tissue>
    </source>
</reference>
<evidence type="ECO:0000313" key="23">
    <source>
        <dbReference type="Proteomes" id="UP000886595"/>
    </source>
</evidence>
<keyword evidence="12 18" id="KW-0067">ATP-binding</keyword>
<dbReference type="OrthoDB" id="2017114at2759"/>
<organism evidence="22 23">
    <name type="scientific">Brassica carinata</name>
    <name type="common">Ethiopian mustard</name>
    <name type="synonym">Abyssinian cabbage</name>
    <dbReference type="NCBI Taxonomy" id="52824"/>
    <lineage>
        <taxon>Eukaryota</taxon>
        <taxon>Viridiplantae</taxon>
        <taxon>Streptophyta</taxon>
        <taxon>Embryophyta</taxon>
        <taxon>Tracheophyta</taxon>
        <taxon>Spermatophyta</taxon>
        <taxon>Magnoliopsida</taxon>
        <taxon>eudicotyledons</taxon>
        <taxon>Gunneridae</taxon>
        <taxon>Pentapetalae</taxon>
        <taxon>rosids</taxon>
        <taxon>malvids</taxon>
        <taxon>Brassicales</taxon>
        <taxon>Brassicaceae</taxon>
        <taxon>Brassiceae</taxon>
        <taxon>Brassica</taxon>
    </lineage>
</organism>
<dbReference type="Pfam" id="PF12819">
    <property type="entry name" value="Malectin_like"/>
    <property type="match status" value="1"/>
</dbReference>
<keyword evidence="6" id="KW-0808">Transferase</keyword>
<dbReference type="FunFam" id="3.30.200.20:FF:000394">
    <property type="entry name" value="Leucine-rich repeat receptor-like protein kinase"/>
    <property type="match status" value="1"/>
</dbReference>
<proteinExistence type="predicted"/>
<evidence type="ECO:0000256" key="9">
    <source>
        <dbReference type="ARBA" id="ARBA00022737"/>
    </source>
</evidence>
<dbReference type="Pfam" id="PF07714">
    <property type="entry name" value="PK_Tyr_Ser-Thr"/>
    <property type="match status" value="1"/>
</dbReference>
<comment type="subcellular location">
    <subcellularLocation>
        <location evidence="1">Membrane</location>
        <topology evidence="1">Single-pass membrane protein</topology>
    </subcellularLocation>
</comment>
<evidence type="ECO:0000259" key="21">
    <source>
        <dbReference type="PROSITE" id="PS50011"/>
    </source>
</evidence>
<keyword evidence="14 20" id="KW-0472">Membrane</keyword>
<evidence type="ECO:0000256" key="8">
    <source>
        <dbReference type="ARBA" id="ARBA00022729"/>
    </source>
</evidence>
<dbReference type="Gene3D" id="3.30.200.20">
    <property type="entry name" value="Phosphorylase Kinase, domain 1"/>
    <property type="match status" value="1"/>
</dbReference>
<feature type="binding site" evidence="18">
    <location>
        <position position="573"/>
    </location>
    <ligand>
        <name>ATP</name>
        <dbReference type="ChEBI" id="CHEBI:30616"/>
    </ligand>
</feature>
<dbReference type="PROSITE" id="PS00108">
    <property type="entry name" value="PROTEIN_KINASE_ST"/>
    <property type="match status" value="1"/>
</dbReference>
<evidence type="ECO:0000313" key="22">
    <source>
        <dbReference type="EMBL" id="KAG2329833.1"/>
    </source>
</evidence>
<keyword evidence="8" id="KW-0732">Signal</keyword>
<keyword evidence="10 18" id="KW-0547">Nucleotide-binding</keyword>
<comment type="catalytic activity">
    <reaction evidence="17">
        <text>L-seryl-[protein] + ATP = O-phospho-L-seryl-[protein] + ADP + H(+)</text>
        <dbReference type="Rhea" id="RHEA:17989"/>
        <dbReference type="Rhea" id="RHEA-COMP:9863"/>
        <dbReference type="Rhea" id="RHEA-COMP:11604"/>
        <dbReference type="ChEBI" id="CHEBI:15378"/>
        <dbReference type="ChEBI" id="CHEBI:29999"/>
        <dbReference type="ChEBI" id="CHEBI:30616"/>
        <dbReference type="ChEBI" id="CHEBI:83421"/>
        <dbReference type="ChEBI" id="CHEBI:456216"/>
        <dbReference type="EC" id="2.7.11.1"/>
    </reaction>
</comment>
<keyword evidence="9" id="KW-0677">Repeat</keyword>
<dbReference type="PROSITE" id="PS00107">
    <property type="entry name" value="PROTEIN_KINASE_ATP"/>
    <property type="match status" value="1"/>
</dbReference>
<dbReference type="PANTHER" id="PTHR45631">
    <property type="entry name" value="OS07G0107800 PROTEIN-RELATED"/>
    <property type="match status" value="1"/>
</dbReference>
<evidence type="ECO:0000256" key="20">
    <source>
        <dbReference type="SAM" id="Phobius"/>
    </source>
</evidence>
<dbReference type="PANTHER" id="PTHR45631:SF69">
    <property type="entry name" value="LEUCINE-RICH REPEAT PROTEIN KINASE FAMILY PROTEIN"/>
    <property type="match status" value="1"/>
</dbReference>
<protein>
    <recommendedName>
        <fullName evidence="2">non-specific serine/threonine protein kinase</fullName>
        <ecNumber evidence="2">2.7.11.1</ecNumber>
    </recommendedName>
</protein>
<feature type="domain" description="Protein kinase" evidence="21">
    <location>
        <begin position="545"/>
        <end position="818"/>
    </location>
</feature>
<evidence type="ECO:0000256" key="12">
    <source>
        <dbReference type="ARBA" id="ARBA00022840"/>
    </source>
</evidence>
<dbReference type="FunFam" id="3.80.10.10:FF:000129">
    <property type="entry name" value="Leucine-rich repeat receptor-like kinase"/>
    <property type="match status" value="1"/>
</dbReference>
<evidence type="ECO:0000256" key="3">
    <source>
        <dbReference type="ARBA" id="ARBA00022527"/>
    </source>
</evidence>
<keyword evidence="23" id="KW-1185">Reference proteome</keyword>
<keyword evidence="13 20" id="KW-1133">Transmembrane helix</keyword>
<evidence type="ECO:0000256" key="18">
    <source>
        <dbReference type="PROSITE-ProRule" id="PRU10141"/>
    </source>
</evidence>
<dbReference type="InterPro" id="IPR001611">
    <property type="entry name" value="Leu-rich_rpt"/>
</dbReference>
<name>A0A8X7WKP3_BRACI</name>
<evidence type="ECO:0000256" key="14">
    <source>
        <dbReference type="ARBA" id="ARBA00023136"/>
    </source>
</evidence>
<sequence>MYFLDCGLAPSEASPYIEPDTGLWFSSDSDFIQSGKIGKIDPSLPKTIKTYVTLRYFPDGIRNCYNLSVKQGTNYLMRFTALYGNYDGLNITPKFDVYVGPNFWVTIDLANKISGQSEEIIYIPRSNALDLCLVKTGTTTPMVSSVELRPLANHIYITESGSLKSFKRYPNDVEDRIWEPKFDPEWMQISTTLEANNSNGFLVPQNILKTAAIPANDTAPFNITEELDFPDDQIYLYLHFSEVQALPVGDFREFDIFWNGQQFDKTIRPEYLKTTTIYSTTPVTCKGGVCNLELIRTTNSILPPLLNAIELYTVVKFPQLETNENDVVAIRKINARYGLNRITWQGDPCVPQKFLWDGLNCNSTDISTPPIITYLNLSSNGLEGTIAAAIQNLTHLEKLDLSNNNLTGEVPEFLANMKSLMLINTPPTHISFEYFATCIQNPNGFIFLDSVDGEHRCLSGSCVSVTEKKIPVKTVAFVSSATVMVIIVVLVLIFVLKKKKSSSSEALPPPSIKLGSNVTSTNISEISIEMKRKKFTYSEVMKMTKNLARPLGEGGFGVVYHGDINGSQQVAVKLLSQSSTQGYKEFKAEVELLLRVHHINLVSLVGYCDERGHLALIYEYMSNRDLKHHLSGKHDSSVLKWSTRLQIAIDAALGLEYLHIGCRPPMVHRDVKSTNILLDERFTAKLADFGLSRSFQLGGENHVLTVVAGTPGYLDPECYRTGRMAELSDVYSFGIVLLEIITNQDVVDQTREMSHIAEWTAFMLNRGDIAGIMDPNLHGDYNSHSAWRALELAMLCANPSSENRPNMFQVVIELKECLTSEITMKDNGQDMDSQSSPKVSMSYDTKELPSAR</sequence>
<keyword evidence="3" id="KW-0723">Serine/threonine-protein kinase</keyword>
<evidence type="ECO:0000256" key="13">
    <source>
        <dbReference type="ARBA" id="ARBA00022989"/>
    </source>
</evidence>
<dbReference type="GO" id="GO:0005524">
    <property type="term" value="F:ATP binding"/>
    <property type="evidence" value="ECO:0007669"/>
    <property type="project" value="UniProtKB-UniRule"/>
</dbReference>
<evidence type="ECO:0000256" key="1">
    <source>
        <dbReference type="ARBA" id="ARBA00004167"/>
    </source>
</evidence>
<evidence type="ECO:0000256" key="10">
    <source>
        <dbReference type="ARBA" id="ARBA00022741"/>
    </source>
</evidence>
<dbReference type="SUPFAM" id="SSF56112">
    <property type="entry name" value="Protein kinase-like (PK-like)"/>
    <property type="match status" value="1"/>
</dbReference>
<accession>A0A8X7WKP3</accession>
<evidence type="ECO:0000256" key="15">
    <source>
        <dbReference type="ARBA" id="ARBA00023170"/>
    </source>
</evidence>
<evidence type="ECO:0000256" key="5">
    <source>
        <dbReference type="ARBA" id="ARBA00022614"/>
    </source>
</evidence>
<dbReference type="Proteomes" id="UP000886595">
    <property type="component" value="Unassembled WGS sequence"/>
</dbReference>
<evidence type="ECO:0000256" key="19">
    <source>
        <dbReference type="SAM" id="MobiDB-lite"/>
    </source>
</evidence>
<keyword evidence="15" id="KW-0675">Receptor</keyword>
<dbReference type="Gene3D" id="1.10.510.10">
    <property type="entry name" value="Transferase(Phosphotransferase) domain 1"/>
    <property type="match status" value="1"/>
</dbReference>
<feature type="transmembrane region" description="Helical" evidence="20">
    <location>
        <begin position="475"/>
        <end position="496"/>
    </location>
</feature>
<dbReference type="Gene3D" id="3.80.10.10">
    <property type="entry name" value="Ribonuclease Inhibitor"/>
    <property type="match status" value="1"/>
</dbReference>
<keyword evidence="11" id="KW-0418">Kinase</keyword>
<dbReference type="SUPFAM" id="SSF52058">
    <property type="entry name" value="L domain-like"/>
    <property type="match status" value="1"/>
</dbReference>
<dbReference type="InterPro" id="IPR017441">
    <property type="entry name" value="Protein_kinase_ATP_BS"/>
</dbReference>
<dbReference type="InterPro" id="IPR000719">
    <property type="entry name" value="Prot_kinase_dom"/>
</dbReference>
<comment type="caution">
    <text evidence="22">The sequence shown here is derived from an EMBL/GenBank/DDBJ whole genome shotgun (WGS) entry which is preliminary data.</text>
</comment>
<dbReference type="CDD" id="cd14066">
    <property type="entry name" value="STKc_IRAK"/>
    <property type="match status" value="1"/>
</dbReference>
<dbReference type="EC" id="2.7.11.1" evidence="2"/>
<dbReference type="AlphaFoldDB" id="A0A8X7WKP3"/>
<comment type="catalytic activity">
    <reaction evidence="16">
        <text>L-threonyl-[protein] + ATP = O-phospho-L-threonyl-[protein] + ADP + H(+)</text>
        <dbReference type="Rhea" id="RHEA:46608"/>
        <dbReference type="Rhea" id="RHEA-COMP:11060"/>
        <dbReference type="Rhea" id="RHEA-COMP:11605"/>
        <dbReference type="ChEBI" id="CHEBI:15378"/>
        <dbReference type="ChEBI" id="CHEBI:30013"/>
        <dbReference type="ChEBI" id="CHEBI:30616"/>
        <dbReference type="ChEBI" id="CHEBI:61977"/>
        <dbReference type="ChEBI" id="CHEBI:456216"/>
        <dbReference type="EC" id="2.7.11.1"/>
    </reaction>
</comment>
<evidence type="ECO:0000256" key="4">
    <source>
        <dbReference type="ARBA" id="ARBA00022553"/>
    </source>
</evidence>
<evidence type="ECO:0000256" key="6">
    <source>
        <dbReference type="ARBA" id="ARBA00022679"/>
    </source>
</evidence>
<dbReference type="Pfam" id="PF13855">
    <property type="entry name" value="LRR_8"/>
    <property type="match status" value="1"/>
</dbReference>
<keyword evidence="5" id="KW-0433">Leucine-rich repeat</keyword>
<dbReference type="InterPro" id="IPR011009">
    <property type="entry name" value="Kinase-like_dom_sf"/>
</dbReference>
<evidence type="ECO:0000256" key="11">
    <source>
        <dbReference type="ARBA" id="ARBA00022777"/>
    </source>
</evidence>
<dbReference type="InterPro" id="IPR024788">
    <property type="entry name" value="Malectin-like_Carb-bd_dom"/>
</dbReference>
<dbReference type="FunFam" id="1.10.510.10:FF:000146">
    <property type="entry name" value="LRR receptor-like serine/threonine-protein kinase IOS1"/>
    <property type="match status" value="1"/>
</dbReference>
<dbReference type="SMART" id="SM00220">
    <property type="entry name" value="S_TKc"/>
    <property type="match status" value="1"/>
</dbReference>
<dbReference type="PROSITE" id="PS50011">
    <property type="entry name" value="PROTEIN_KINASE_DOM"/>
    <property type="match status" value="1"/>
</dbReference>
<dbReference type="InterPro" id="IPR032675">
    <property type="entry name" value="LRR_dom_sf"/>
</dbReference>
<dbReference type="EMBL" id="JAAMPC010000001">
    <property type="protein sequence ID" value="KAG2329833.1"/>
    <property type="molecule type" value="Genomic_DNA"/>
</dbReference>
<gene>
    <name evidence="22" type="ORF">Bca52824_001013</name>
</gene>